<feature type="region of interest" description="Disordered" evidence="5">
    <location>
        <begin position="1"/>
        <end position="25"/>
    </location>
</feature>
<dbReference type="Gene3D" id="1.10.357.10">
    <property type="entry name" value="Tetracycline Repressor, domain 2"/>
    <property type="match status" value="1"/>
</dbReference>
<gene>
    <name evidence="7" type="ORF">OKJ99_12880</name>
</gene>
<organism evidence="7 8">
    <name type="scientific">Streptomyces endophyticus</name>
    <dbReference type="NCBI Taxonomy" id="714166"/>
    <lineage>
        <taxon>Bacteria</taxon>
        <taxon>Bacillati</taxon>
        <taxon>Actinomycetota</taxon>
        <taxon>Actinomycetes</taxon>
        <taxon>Kitasatosporales</taxon>
        <taxon>Streptomycetaceae</taxon>
        <taxon>Streptomyces</taxon>
    </lineage>
</organism>
<evidence type="ECO:0000313" key="8">
    <source>
        <dbReference type="Proteomes" id="UP001354931"/>
    </source>
</evidence>
<feature type="region of interest" description="Disordered" evidence="5">
    <location>
        <begin position="213"/>
        <end position="233"/>
    </location>
</feature>
<evidence type="ECO:0000313" key="7">
    <source>
        <dbReference type="EMBL" id="MEB8338392.1"/>
    </source>
</evidence>
<dbReference type="EMBL" id="JAOZYC010000093">
    <property type="protein sequence ID" value="MEB8338392.1"/>
    <property type="molecule type" value="Genomic_DNA"/>
</dbReference>
<name>A0ABU6F304_9ACTN</name>
<dbReference type="InterPro" id="IPR001647">
    <property type="entry name" value="HTH_TetR"/>
</dbReference>
<feature type="DNA-binding region" description="H-T-H motif" evidence="4">
    <location>
        <begin position="55"/>
        <end position="74"/>
    </location>
</feature>
<accession>A0ABU6F304</accession>
<sequence length="233" mass="25356">MADSGNGTTGAAAPREKAVKKTVKKAAMDSEATSRLLEHAALELIERDGVLAGLNLREVADRAGVNRGLVYHYFGSRRDLLRAALQRTAAERRERLLVEEGPRRFGDRVARSVRGCVRLASSVRLLMLLMLDGDTKLRAMPLRERTQERLRTDIDSGYVAGDVDPVALHAFLQSVNYGYVLTRSSLAKEFGIGVRDLDERFVALLERMSTGVDGPAAAADDDAGQASRSGSNT</sequence>
<dbReference type="PROSITE" id="PS50977">
    <property type="entry name" value="HTH_TETR_2"/>
    <property type="match status" value="1"/>
</dbReference>
<protein>
    <submittedName>
        <fullName evidence="7">TetR/AcrR family transcriptional regulator</fullName>
    </submittedName>
</protein>
<evidence type="ECO:0000256" key="4">
    <source>
        <dbReference type="PROSITE-ProRule" id="PRU00335"/>
    </source>
</evidence>
<dbReference type="InterPro" id="IPR050109">
    <property type="entry name" value="HTH-type_TetR-like_transc_reg"/>
</dbReference>
<dbReference type="SUPFAM" id="SSF46689">
    <property type="entry name" value="Homeodomain-like"/>
    <property type="match status" value="1"/>
</dbReference>
<dbReference type="RefSeq" id="WP_326016179.1">
    <property type="nucleotide sequence ID" value="NZ_JAOZYC010000093.1"/>
</dbReference>
<evidence type="ECO:0000256" key="2">
    <source>
        <dbReference type="ARBA" id="ARBA00023125"/>
    </source>
</evidence>
<keyword evidence="8" id="KW-1185">Reference proteome</keyword>
<dbReference type="Proteomes" id="UP001354931">
    <property type="component" value="Unassembled WGS sequence"/>
</dbReference>
<dbReference type="PANTHER" id="PTHR30055">
    <property type="entry name" value="HTH-TYPE TRANSCRIPTIONAL REGULATOR RUTR"/>
    <property type="match status" value="1"/>
</dbReference>
<evidence type="ECO:0000256" key="1">
    <source>
        <dbReference type="ARBA" id="ARBA00023015"/>
    </source>
</evidence>
<comment type="caution">
    <text evidence="7">The sequence shown here is derived from an EMBL/GenBank/DDBJ whole genome shotgun (WGS) entry which is preliminary data.</text>
</comment>
<keyword evidence="3" id="KW-0804">Transcription</keyword>
<feature type="domain" description="HTH tetR-type" evidence="6">
    <location>
        <begin position="31"/>
        <end position="92"/>
    </location>
</feature>
<dbReference type="InterPro" id="IPR009057">
    <property type="entry name" value="Homeodomain-like_sf"/>
</dbReference>
<proteinExistence type="predicted"/>
<keyword evidence="1" id="KW-0805">Transcription regulation</keyword>
<reference evidence="7 8" key="1">
    <citation type="submission" date="2022-10" db="EMBL/GenBank/DDBJ databases">
        <authorList>
            <person name="Xie J."/>
            <person name="Shen N."/>
        </authorList>
    </citation>
    <scope>NUCLEOTIDE SEQUENCE [LARGE SCALE GENOMIC DNA]</scope>
    <source>
        <strain evidence="7 8">YIM65594</strain>
    </source>
</reference>
<evidence type="ECO:0000259" key="6">
    <source>
        <dbReference type="PROSITE" id="PS50977"/>
    </source>
</evidence>
<evidence type="ECO:0000256" key="5">
    <source>
        <dbReference type="SAM" id="MobiDB-lite"/>
    </source>
</evidence>
<dbReference type="PANTHER" id="PTHR30055:SF234">
    <property type="entry name" value="HTH-TYPE TRANSCRIPTIONAL REGULATOR BETI"/>
    <property type="match status" value="1"/>
</dbReference>
<dbReference type="Pfam" id="PF00440">
    <property type="entry name" value="TetR_N"/>
    <property type="match status" value="1"/>
</dbReference>
<keyword evidence="2 4" id="KW-0238">DNA-binding</keyword>
<evidence type="ECO:0000256" key="3">
    <source>
        <dbReference type="ARBA" id="ARBA00023163"/>
    </source>
</evidence>